<evidence type="ECO:0000256" key="5">
    <source>
        <dbReference type="ARBA" id="ARBA00022989"/>
    </source>
</evidence>
<feature type="transmembrane region" description="Helical" evidence="8">
    <location>
        <begin position="137"/>
        <end position="160"/>
    </location>
</feature>
<dbReference type="Proteomes" id="UP000309076">
    <property type="component" value="Unassembled WGS sequence"/>
</dbReference>
<evidence type="ECO:0000313" key="9">
    <source>
        <dbReference type="EMBL" id="THW31517.1"/>
    </source>
</evidence>
<comment type="similarity">
    <text evidence="2 7">Belongs to the MIP/aquaporin (TC 1.A.8) family.</text>
</comment>
<keyword evidence="4 7" id="KW-0812">Transmembrane</keyword>
<evidence type="ECO:0000256" key="6">
    <source>
        <dbReference type="ARBA" id="ARBA00023136"/>
    </source>
</evidence>
<dbReference type="AlphaFoldDB" id="A0AB74IHP8"/>
<dbReference type="EMBL" id="QZAM01000519">
    <property type="protein sequence ID" value="THW31517.1"/>
    <property type="molecule type" value="Genomic_DNA"/>
</dbReference>
<dbReference type="GO" id="GO:0015250">
    <property type="term" value="F:water channel activity"/>
    <property type="evidence" value="ECO:0007669"/>
    <property type="project" value="TreeGrafter"/>
</dbReference>
<name>A0AB74IHP8_AURPU</name>
<dbReference type="PRINTS" id="PR00783">
    <property type="entry name" value="MINTRINSICP"/>
</dbReference>
<accession>A0AB74IHP8</accession>
<organism evidence="9 10">
    <name type="scientific">Aureobasidium pullulans</name>
    <name type="common">Black yeast</name>
    <name type="synonym">Pullularia pullulans</name>
    <dbReference type="NCBI Taxonomy" id="5580"/>
    <lineage>
        <taxon>Eukaryota</taxon>
        <taxon>Fungi</taxon>
        <taxon>Dikarya</taxon>
        <taxon>Ascomycota</taxon>
        <taxon>Pezizomycotina</taxon>
        <taxon>Dothideomycetes</taxon>
        <taxon>Dothideomycetidae</taxon>
        <taxon>Dothideales</taxon>
        <taxon>Saccotheciaceae</taxon>
        <taxon>Aureobasidium</taxon>
    </lineage>
</organism>
<dbReference type="PANTHER" id="PTHR43829">
    <property type="entry name" value="AQUAPORIN OR AQUAGLYCEROPORIN RELATED"/>
    <property type="match status" value="1"/>
</dbReference>
<evidence type="ECO:0000256" key="4">
    <source>
        <dbReference type="ARBA" id="ARBA00022692"/>
    </source>
</evidence>
<keyword evidence="6 8" id="KW-0472">Membrane</keyword>
<gene>
    <name evidence="9" type="ORF">D6D21_10687</name>
</gene>
<dbReference type="Pfam" id="PF00230">
    <property type="entry name" value="MIP"/>
    <property type="match status" value="1"/>
</dbReference>
<evidence type="ECO:0000256" key="8">
    <source>
        <dbReference type="SAM" id="Phobius"/>
    </source>
</evidence>
<sequence length="201" mass="21978">MAKIPGLVAAGIIYGNYVNAINAYEGHGIRTVPPSPTATAGIFCTYPQAYMTKASMFFSEFIASTILMFTIFALKDDTNNGVSQGGGNWFPLGLFFLIFGIGACFGVETGYAINLARDFGPRLMSYALGYGHEVWSAGGYYFWIPMVAPFCGCVFGGILYDAFIYTGPSPLNTEWLGLKDVMHPRQAIDERLRVQRKEGIV</sequence>
<dbReference type="InterPro" id="IPR023271">
    <property type="entry name" value="Aquaporin-like"/>
</dbReference>
<evidence type="ECO:0000256" key="2">
    <source>
        <dbReference type="ARBA" id="ARBA00006175"/>
    </source>
</evidence>
<dbReference type="Gene3D" id="1.20.1080.10">
    <property type="entry name" value="Glycerol uptake facilitator protein"/>
    <property type="match status" value="1"/>
</dbReference>
<comment type="subcellular location">
    <subcellularLocation>
        <location evidence="1">Membrane</location>
        <topology evidence="1">Multi-pass membrane protein</topology>
    </subcellularLocation>
</comment>
<comment type="caution">
    <text evidence="9">The sequence shown here is derived from an EMBL/GenBank/DDBJ whole genome shotgun (WGS) entry which is preliminary data.</text>
</comment>
<protein>
    <submittedName>
        <fullName evidence="9">Aquaporin</fullName>
    </submittedName>
</protein>
<evidence type="ECO:0000313" key="10">
    <source>
        <dbReference type="Proteomes" id="UP000309076"/>
    </source>
</evidence>
<reference evidence="9 10" key="1">
    <citation type="submission" date="2018-10" db="EMBL/GenBank/DDBJ databases">
        <title>Fifty Aureobasidium pullulans genomes reveal a recombining polyextremotolerant generalist.</title>
        <authorList>
            <person name="Gostincar C."/>
            <person name="Turk M."/>
            <person name="Zajc J."/>
            <person name="Gunde-Cimerman N."/>
        </authorList>
    </citation>
    <scope>NUCLEOTIDE SEQUENCE [LARGE SCALE GENOMIC DNA]</scope>
    <source>
        <strain evidence="9 10">EXF-10796</strain>
    </source>
</reference>
<evidence type="ECO:0000256" key="1">
    <source>
        <dbReference type="ARBA" id="ARBA00004141"/>
    </source>
</evidence>
<dbReference type="InterPro" id="IPR000425">
    <property type="entry name" value="MIP"/>
</dbReference>
<keyword evidence="5 8" id="KW-1133">Transmembrane helix</keyword>
<evidence type="ECO:0000256" key="7">
    <source>
        <dbReference type="RuleBase" id="RU000477"/>
    </source>
</evidence>
<dbReference type="PANTHER" id="PTHR43829:SF9">
    <property type="entry name" value="AQUAPORIN-9"/>
    <property type="match status" value="1"/>
</dbReference>
<feature type="transmembrane region" description="Helical" evidence="8">
    <location>
        <begin position="94"/>
        <end position="116"/>
    </location>
</feature>
<feature type="transmembrane region" description="Helical" evidence="8">
    <location>
        <begin position="56"/>
        <end position="74"/>
    </location>
</feature>
<proteinExistence type="inferred from homology"/>
<dbReference type="SUPFAM" id="SSF81338">
    <property type="entry name" value="Aquaporin-like"/>
    <property type="match status" value="1"/>
</dbReference>
<dbReference type="InterPro" id="IPR050363">
    <property type="entry name" value="MIP/Aquaporin"/>
</dbReference>
<evidence type="ECO:0000256" key="3">
    <source>
        <dbReference type="ARBA" id="ARBA00022448"/>
    </source>
</evidence>
<keyword evidence="3 7" id="KW-0813">Transport</keyword>
<dbReference type="GO" id="GO:0015254">
    <property type="term" value="F:glycerol channel activity"/>
    <property type="evidence" value="ECO:0007669"/>
    <property type="project" value="TreeGrafter"/>
</dbReference>
<dbReference type="GO" id="GO:0005886">
    <property type="term" value="C:plasma membrane"/>
    <property type="evidence" value="ECO:0007669"/>
    <property type="project" value="TreeGrafter"/>
</dbReference>